<evidence type="ECO:0000256" key="2">
    <source>
        <dbReference type="ARBA" id="ARBA00022555"/>
    </source>
</evidence>
<protein>
    <recommendedName>
        <fullName evidence="11">tRNA-specific 2-thiouridylase MnmA</fullName>
        <ecNumber evidence="11">2.8.1.13</ecNumber>
    </recommendedName>
</protein>
<feature type="site" description="Interaction with tRNA" evidence="11">
    <location>
        <position position="344"/>
    </location>
</feature>
<feature type="active site" description="Cysteine persulfide intermediate" evidence="11">
    <location>
        <position position="205"/>
    </location>
</feature>
<feature type="region of interest" description="Interaction with tRNA" evidence="11">
    <location>
        <begin position="311"/>
        <end position="312"/>
    </location>
</feature>
<dbReference type="InterPro" id="IPR014729">
    <property type="entry name" value="Rossmann-like_a/b/a_fold"/>
</dbReference>
<dbReference type="HAMAP" id="MF_00144">
    <property type="entry name" value="tRNA_thiouridyl_MnmA"/>
    <property type="match status" value="1"/>
</dbReference>
<dbReference type="Gene3D" id="2.30.30.280">
    <property type="entry name" value="Adenine nucleotide alpha hydrolases-like domains"/>
    <property type="match status" value="1"/>
</dbReference>
<dbReference type="Gene3D" id="2.40.30.10">
    <property type="entry name" value="Translation factors"/>
    <property type="match status" value="1"/>
</dbReference>
<evidence type="ECO:0000256" key="8">
    <source>
        <dbReference type="ARBA" id="ARBA00023157"/>
    </source>
</evidence>
<keyword evidence="1 11" id="KW-0963">Cytoplasm</keyword>
<dbReference type="FunFam" id="3.40.50.620:FF:000115">
    <property type="entry name" value="tRNA-specific 2-thiouridylase MnmA"/>
    <property type="match status" value="1"/>
</dbReference>
<dbReference type="GO" id="GO:0002143">
    <property type="term" value="P:tRNA wobble position uridine thiolation"/>
    <property type="evidence" value="ECO:0007669"/>
    <property type="project" value="TreeGrafter"/>
</dbReference>
<dbReference type="Gene3D" id="3.40.50.620">
    <property type="entry name" value="HUPs"/>
    <property type="match status" value="1"/>
</dbReference>
<gene>
    <name evidence="11" type="primary">mnmA</name>
    <name evidence="14" type="ORF">SAMN00808754_2571</name>
</gene>
<dbReference type="GO" id="GO:0005524">
    <property type="term" value="F:ATP binding"/>
    <property type="evidence" value="ECO:0007669"/>
    <property type="project" value="UniProtKB-KW"/>
</dbReference>
<keyword evidence="14" id="KW-0489">Methyltransferase</keyword>
<dbReference type="InterPro" id="IPR004506">
    <property type="entry name" value="MnmA-like"/>
</dbReference>
<keyword evidence="7 11" id="KW-0694">RNA-binding</keyword>
<dbReference type="STRING" id="698762.SAMN00808754_2571"/>
<feature type="binding site" evidence="11">
    <location>
        <position position="131"/>
    </location>
    <ligand>
        <name>ATP</name>
        <dbReference type="ChEBI" id="CHEBI:30616"/>
    </ligand>
</feature>
<dbReference type="PANTHER" id="PTHR11933:SF5">
    <property type="entry name" value="MITOCHONDRIAL TRNA-SPECIFIC 2-THIOURIDYLASE 1"/>
    <property type="match status" value="1"/>
</dbReference>
<comment type="function">
    <text evidence="10 11">Catalyzes the 2-thiolation of uridine at the wobble position (U34) of tRNA, leading to the formation of s(2)U34.</text>
</comment>
<evidence type="ECO:0000259" key="12">
    <source>
        <dbReference type="Pfam" id="PF20258"/>
    </source>
</evidence>
<keyword evidence="3 11" id="KW-0808">Transferase</keyword>
<dbReference type="CDD" id="cd01998">
    <property type="entry name" value="MnmA_TRMU-like"/>
    <property type="match status" value="1"/>
</dbReference>
<dbReference type="SUPFAM" id="SSF52402">
    <property type="entry name" value="Adenine nucleotide alpha hydrolases-like"/>
    <property type="match status" value="1"/>
</dbReference>
<dbReference type="FunFam" id="2.30.30.280:FF:000001">
    <property type="entry name" value="tRNA-specific 2-thiouridylase MnmA"/>
    <property type="match status" value="1"/>
</dbReference>
<dbReference type="InterPro" id="IPR046885">
    <property type="entry name" value="MnmA-like_C"/>
</dbReference>
<feature type="region of interest" description="Interaction with tRNA" evidence="11">
    <location>
        <begin position="155"/>
        <end position="157"/>
    </location>
</feature>
<dbReference type="PANTHER" id="PTHR11933">
    <property type="entry name" value="TRNA 5-METHYLAMINOMETHYL-2-THIOURIDYLATE -METHYLTRANSFERASE"/>
    <property type="match status" value="1"/>
</dbReference>
<feature type="domain" description="tRNA-specific 2-thiouridylase MnmA-like central" evidence="13">
    <location>
        <begin position="221"/>
        <end position="278"/>
    </location>
</feature>
<dbReference type="Pfam" id="PF20258">
    <property type="entry name" value="tRNA_Me_trans_C"/>
    <property type="match status" value="1"/>
</dbReference>
<evidence type="ECO:0000256" key="7">
    <source>
        <dbReference type="ARBA" id="ARBA00022884"/>
    </source>
</evidence>
<dbReference type="NCBIfam" id="TIGR00420">
    <property type="entry name" value="trmU"/>
    <property type="match status" value="1"/>
</dbReference>
<evidence type="ECO:0000256" key="3">
    <source>
        <dbReference type="ARBA" id="ARBA00022679"/>
    </source>
</evidence>
<dbReference type="InterPro" id="IPR046884">
    <property type="entry name" value="MnmA-like_central"/>
</dbReference>
<evidence type="ECO:0000256" key="9">
    <source>
        <dbReference type="ARBA" id="ARBA00051542"/>
    </source>
</evidence>
<feature type="binding site" evidence="11">
    <location>
        <position position="38"/>
    </location>
    <ligand>
        <name>ATP</name>
        <dbReference type="ChEBI" id="CHEBI:30616"/>
    </ligand>
</feature>
<evidence type="ECO:0000256" key="10">
    <source>
        <dbReference type="ARBA" id="ARBA00056575"/>
    </source>
</evidence>
<keyword evidence="5 11" id="KW-0547">Nucleotide-binding</keyword>
<organism evidence="14 15">
    <name type="scientific">Thermanaeromonas toyohensis ToBE</name>
    <dbReference type="NCBI Taxonomy" id="698762"/>
    <lineage>
        <taxon>Bacteria</taxon>
        <taxon>Bacillati</taxon>
        <taxon>Bacillota</taxon>
        <taxon>Clostridia</taxon>
        <taxon>Neomoorellales</taxon>
        <taxon>Neomoorellaceae</taxon>
        <taxon>Thermanaeromonas</taxon>
    </lineage>
</organism>
<dbReference type="Pfam" id="PF03054">
    <property type="entry name" value="tRNA_Me_trans"/>
    <property type="match status" value="1"/>
</dbReference>
<evidence type="ECO:0000256" key="1">
    <source>
        <dbReference type="ARBA" id="ARBA00022490"/>
    </source>
</evidence>
<keyword evidence="15" id="KW-1185">Reference proteome</keyword>
<comment type="caution">
    <text evidence="11">Lacks conserved residue(s) required for the propagation of feature annotation.</text>
</comment>
<feature type="binding site" evidence="11">
    <location>
        <begin position="12"/>
        <end position="19"/>
    </location>
    <ligand>
        <name>ATP</name>
        <dbReference type="ChEBI" id="CHEBI:30616"/>
    </ligand>
</feature>
<name>A0A1W1VZP7_9FIRM</name>
<sequence length="371" mass="41541">MVRGHKGKVMVAMSGGVDSSTAAALLKEQGYEVIGVTLEIWPLDVPPPPGEVGCCSLSAVEDARRVAHLLGIPHYVLNFRSLFAEKVIDYFITDYLEGRTPNPCIACNRFIKFEALLRKALALGMDYIATGHYARVFYDGERGRYLLAKGRDSYKDQSYVLYTFTQEQLAHTLLPLGEYTKEEVREIAEMYGLPVARKPESQEICFVTVGDYREFIRERARVPIRPGPILDLKGKILGQHQGLPYYTVGQRRGLGLATGRPLFVVALDPRRNAVIVGDEEDLLSYKLLARDNNYILWDELPPEAEVTVKIRYRSPEAPAVLRPKAYGVAEVEFKEPQRAVTPGQAVVYYQEDLVVGGGTIMAPWEEEVPST</sequence>
<dbReference type="GO" id="GO:0103016">
    <property type="term" value="F:tRNA-uridine 2-sulfurtransferase activity"/>
    <property type="evidence" value="ECO:0007669"/>
    <property type="project" value="UniProtKB-EC"/>
</dbReference>
<evidence type="ECO:0000313" key="15">
    <source>
        <dbReference type="Proteomes" id="UP000192569"/>
    </source>
</evidence>
<comment type="subcellular location">
    <subcellularLocation>
        <location evidence="11">Cytoplasm</location>
    </subcellularLocation>
</comment>
<comment type="similarity">
    <text evidence="11">Belongs to the MnmA/TRMU family.</text>
</comment>
<evidence type="ECO:0000256" key="4">
    <source>
        <dbReference type="ARBA" id="ARBA00022694"/>
    </source>
</evidence>
<comment type="catalytic activity">
    <reaction evidence="9 11">
        <text>S-sulfanyl-L-cysteinyl-[protein] + uridine(34) in tRNA + AH2 + ATP = 2-thiouridine(34) in tRNA + L-cysteinyl-[protein] + A + AMP + diphosphate + H(+)</text>
        <dbReference type="Rhea" id="RHEA:47032"/>
        <dbReference type="Rhea" id="RHEA-COMP:10131"/>
        <dbReference type="Rhea" id="RHEA-COMP:11726"/>
        <dbReference type="Rhea" id="RHEA-COMP:11727"/>
        <dbReference type="Rhea" id="RHEA-COMP:11728"/>
        <dbReference type="ChEBI" id="CHEBI:13193"/>
        <dbReference type="ChEBI" id="CHEBI:15378"/>
        <dbReference type="ChEBI" id="CHEBI:17499"/>
        <dbReference type="ChEBI" id="CHEBI:29950"/>
        <dbReference type="ChEBI" id="CHEBI:30616"/>
        <dbReference type="ChEBI" id="CHEBI:33019"/>
        <dbReference type="ChEBI" id="CHEBI:61963"/>
        <dbReference type="ChEBI" id="CHEBI:65315"/>
        <dbReference type="ChEBI" id="CHEBI:87170"/>
        <dbReference type="ChEBI" id="CHEBI:456215"/>
        <dbReference type="EC" id="2.8.1.13"/>
    </reaction>
</comment>
<keyword evidence="4 11" id="KW-0819">tRNA processing</keyword>
<keyword evidence="6 11" id="KW-0067">ATP-binding</keyword>
<evidence type="ECO:0000259" key="13">
    <source>
        <dbReference type="Pfam" id="PF20259"/>
    </source>
</evidence>
<dbReference type="Proteomes" id="UP000192569">
    <property type="component" value="Chromosome I"/>
</dbReference>
<dbReference type="EC" id="2.8.1.13" evidence="11"/>
<evidence type="ECO:0000256" key="6">
    <source>
        <dbReference type="ARBA" id="ARBA00022840"/>
    </source>
</evidence>
<dbReference type="AlphaFoldDB" id="A0A1W1VZP7"/>
<feature type="domain" description="tRNA-specific 2-thiouridylase MnmA-like C-terminal" evidence="12">
    <location>
        <begin position="287"/>
        <end position="360"/>
    </location>
</feature>
<dbReference type="Pfam" id="PF20259">
    <property type="entry name" value="tRNA_Me_trans_M"/>
    <property type="match status" value="1"/>
</dbReference>
<keyword evidence="2 11" id="KW-0820">tRNA-binding</keyword>
<dbReference type="EMBL" id="LT838272">
    <property type="protein sequence ID" value="SMB98825.1"/>
    <property type="molecule type" value="Genomic_DNA"/>
</dbReference>
<dbReference type="GO" id="GO:0005737">
    <property type="term" value="C:cytoplasm"/>
    <property type="evidence" value="ECO:0007669"/>
    <property type="project" value="UniProtKB-SubCell"/>
</dbReference>
<dbReference type="InterPro" id="IPR023382">
    <property type="entry name" value="MnmA-like_central_sf"/>
</dbReference>
<accession>A0A1W1VZP7</accession>
<proteinExistence type="inferred from homology"/>
<feature type="site" description="Interaction with tRNA" evidence="11">
    <location>
        <position position="132"/>
    </location>
</feature>
<dbReference type="GO" id="GO:0032259">
    <property type="term" value="P:methylation"/>
    <property type="evidence" value="ECO:0007669"/>
    <property type="project" value="UniProtKB-KW"/>
</dbReference>
<evidence type="ECO:0000313" key="14">
    <source>
        <dbReference type="EMBL" id="SMB98825.1"/>
    </source>
</evidence>
<dbReference type="GO" id="GO:0000049">
    <property type="term" value="F:tRNA binding"/>
    <property type="evidence" value="ECO:0007669"/>
    <property type="project" value="UniProtKB-KW"/>
</dbReference>
<evidence type="ECO:0000256" key="5">
    <source>
        <dbReference type="ARBA" id="ARBA00022741"/>
    </source>
</evidence>
<dbReference type="NCBIfam" id="NF001138">
    <property type="entry name" value="PRK00143.1"/>
    <property type="match status" value="1"/>
</dbReference>
<reference evidence="14 15" key="1">
    <citation type="submission" date="2017-04" db="EMBL/GenBank/DDBJ databases">
        <authorList>
            <person name="Afonso C.L."/>
            <person name="Miller P.J."/>
            <person name="Scott M.A."/>
            <person name="Spackman E."/>
            <person name="Goraichik I."/>
            <person name="Dimitrov K.M."/>
            <person name="Suarez D.L."/>
            <person name="Swayne D.E."/>
        </authorList>
    </citation>
    <scope>NUCLEOTIDE SEQUENCE [LARGE SCALE GENOMIC DNA]</scope>
    <source>
        <strain evidence="14 15">ToBE</strain>
    </source>
</reference>
<dbReference type="GO" id="GO:0008168">
    <property type="term" value="F:methyltransferase activity"/>
    <property type="evidence" value="ECO:0007669"/>
    <property type="project" value="UniProtKB-KW"/>
</dbReference>
<evidence type="ECO:0000256" key="11">
    <source>
        <dbReference type="HAMAP-Rule" id="MF_00144"/>
    </source>
</evidence>
<keyword evidence="8" id="KW-1015">Disulfide bond</keyword>
<feature type="active site" description="Nucleophile" evidence="11">
    <location>
        <position position="107"/>
    </location>
</feature>